<dbReference type="eggNOG" id="arCOG04138">
    <property type="taxonomic scope" value="Archaea"/>
</dbReference>
<dbReference type="InterPro" id="IPR002490">
    <property type="entry name" value="V-ATPase_116kDa_su"/>
</dbReference>
<dbReference type="GO" id="GO:0051117">
    <property type="term" value="F:ATPase binding"/>
    <property type="evidence" value="ECO:0007669"/>
    <property type="project" value="TreeGrafter"/>
</dbReference>
<feature type="transmembrane region" description="Helical" evidence="10">
    <location>
        <begin position="563"/>
        <end position="581"/>
    </location>
</feature>
<organism evidence="12 13">
    <name type="scientific">Pyrobaculum calidifontis (strain DSM 21063 / JCM 11548 / VA1)</name>
    <dbReference type="NCBI Taxonomy" id="410359"/>
    <lineage>
        <taxon>Archaea</taxon>
        <taxon>Thermoproteota</taxon>
        <taxon>Thermoprotei</taxon>
        <taxon>Thermoproteales</taxon>
        <taxon>Thermoproteaceae</taxon>
        <taxon>Pyrobaculum</taxon>
    </lineage>
</organism>
<dbReference type="GO" id="GO:0016471">
    <property type="term" value="C:vacuolar proton-transporting V-type ATPase complex"/>
    <property type="evidence" value="ECO:0007669"/>
    <property type="project" value="TreeGrafter"/>
</dbReference>
<dbReference type="AlphaFoldDB" id="A3MTK9"/>
<sequence length="765" mass="85838">MPLERVVEFRIAGNVELLPELIYFIGKAGVAMFEDRPEKLPKPRDPAILQQAKRLGEMLGQLSAYLQPKTVPLPLSSLEEQIGQVLEKLEGVTKEVSYYARLMDELKTKLAISRELSSFKALRPPATEAVDVFIVLAGRSAKEVAELCKSFNAAVVQQGNVFMITAERKFAQQLKSALEKLGVQLFTFKELEEIEPQEALEEKLRQAERGLREALERHREVLDYAHTLREALALVIDVFNRSAIDEGTEMGRLFASYEAEIKRLEAQLSNLHKIRKVLDALSGGVKIPEGFKLFIDPQMPINAPHIIQEIDGVKVALVKGEAKGVEVPSEYLLDVENGKRVVEEAIKSTEAALQRVKREREALERLYSEYSVYGDKRWDEHNDVATLIFYVLERDVKKVDDALVEFVRKNSAKLDIVKRVRYKYIDRVPAERRPTLEKYPAPIRQFTKIVYMYGVPKPIEISPVPLVALIFPVFFGWMYGDLGHGSLLFLLGILLLTKLYGGRHRDWGVIWTITGLVSMFFGAFVYQEAFGFHLEEFGIHLPTAPILPLFGHKTFVEVDGVKASLAAAFLLGFLLLLLAFLSKLINTVLKGEGDVALAIALPQLLFFFSLGMVFFSLIWQPMGMYYLEPLMGLPWGYLALLFIVWSAIGVVVIRARYRHHEEAPPVVDEFIVGIVEGALGALANIPSFSRLVILIMIHGVLTKLVNGVALGLGAPGILFAVFGHALIAAAEGLFSFVQSLRLVFYEVLSKFYEGKGRLFQPLVLP</sequence>
<evidence type="ECO:0000256" key="11">
    <source>
        <dbReference type="SAM" id="Coils"/>
    </source>
</evidence>
<evidence type="ECO:0000256" key="3">
    <source>
        <dbReference type="ARBA" id="ARBA00022448"/>
    </source>
</evidence>
<dbReference type="KEGG" id="pcl:Pcal_0549"/>
<keyword evidence="7 10" id="KW-0472">Membrane</keyword>
<dbReference type="PANTHER" id="PTHR11629">
    <property type="entry name" value="VACUOLAR PROTON ATPASES"/>
    <property type="match status" value="1"/>
</dbReference>
<protein>
    <recommendedName>
        <fullName evidence="9 10">A-type ATP synthase subunit I</fullName>
    </recommendedName>
</protein>
<evidence type="ECO:0000256" key="9">
    <source>
        <dbReference type="ARBA" id="ARBA00068671"/>
    </source>
</evidence>
<comment type="subcellular location">
    <subcellularLocation>
        <location evidence="1">Membrane</location>
        <topology evidence="1">Multi-pass membrane protein</topology>
    </subcellularLocation>
</comment>
<keyword evidence="11" id="KW-0175">Coiled coil</keyword>
<evidence type="ECO:0000256" key="1">
    <source>
        <dbReference type="ARBA" id="ARBA00004141"/>
    </source>
</evidence>
<evidence type="ECO:0000256" key="5">
    <source>
        <dbReference type="ARBA" id="ARBA00022989"/>
    </source>
</evidence>
<feature type="transmembrane region" description="Helical" evidence="10">
    <location>
        <begin position="466"/>
        <end position="496"/>
    </location>
</feature>
<feature type="transmembrane region" description="Helical" evidence="10">
    <location>
        <begin position="635"/>
        <end position="653"/>
    </location>
</feature>
<dbReference type="EMBL" id="CP000561">
    <property type="protein sequence ID" value="ABO07976.1"/>
    <property type="molecule type" value="Genomic_DNA"/>
</dbReference>
<evidence type="ECO:0000256" key="4">
    <source>
        <dbReference type="ARBA" id="ARBA00022692"/>
    </source>
</evidence>
<dbReference type="PANTHER" id="PTHR11629:SF63">
    <property type="entry name" value="V-TYPE PROTON ATPASE SUBUNIT A"/>
    <property type="match status" value="1"/>
</dbReference>
<dbReference type="GO" id="GO:0046961">
    <property type="term" value="F:proton-transporting ATPase activity, rotational mechanism"/>
    <property type="evidence" value="ECO:0007669"/>
    <property type="project" value="InterPro"/>
</dbReference>
<accession>A3MTK9</accession>
<keyword evidence="3 10" id="KW-0813">Transport</keyword>
<dbReference type="RefSeq" id="WP_011849234.1">
    <property type="nucleotide sequence ID" value="NC_009073.1"/>
</dbReference>
<evidence type="ECO:0000313" key="13">
    <source>
        <dbReference type="Proteomes" id="UP000001431"/>
    </source>
</evidence>
<dbReference type="Pfam" id="PF01496">
    <property type="entry name" value="V_ATPase_I"/>
    <property type="match status" value="1"/>
</dbReference>
<keyword evidence="4 10" id="KW-0812">Transmembrane</keyword>
<dbReference type="Proteomes" id="UP000001431">
    <property type="component" value="Chromosome"/>
</dbReference>
<dbReference type="STRING" id="410359.Pcal_0549"/>
<keyword evidence="13" id="KW-1185">Reference proteome</keyword>
<name>A3MTK9_PYRCJ</name>
<evidence type="ECO:0000256" key="6">
    <source>
        <dbReference type="ARBA" id="ARBA00023065"/>
    </source>
</evidence>
<evidence type="ECO:0000313" key="12">
    <source>
        <dbReference type="EMBL" id="ABO07976.1"/>
    </source>
</evidence>
<feature type="transmembrane region" description="Helical" evidence="10">
    <location>
        <begin position="508"/>
        <end position="526"/>
    </location>
</feature>
<reference evidence="12" key="1">
    <citation type="submission" date="2007-02" db="EMBL/GenBank/DDBJ databases">
        <title>Complete sequence of Pyrobaculum calidifontis JCM 11548.</title>
        <authorList>
            <consortium name="US DOE Joint Genome Institute"/>
            <person name="Copeland A."/>
            <person name="Lucas S."/>
            <person name="Lapidus A."/>
            <person name="Barry K."/>
            <person name="Glavina del Rio T."/>
            <person name="Dalin E."/>
            <person name="Tice H."/>
            <person name="Pitluck S."/>
            <person name="Chain P."/>
            <person name="Malfatti S."/>
            <person name="Shin M."/>
            <person name="Vergez L."/>
            <person name="Schmutz J."/>
            <person name="Larimer F."/>
            <person name="Land M."/>
            <person name="Hauser L."/>
            <person name="Kyrpides N."/>
            <person name="Mikhailova N."/>
            <person name="Cozen A.E."/>
            <person name="Fitz-Gibbon S.T."/>
            <person name="House C.H."/>
            <person name="Saltikov C."/>
            <person name="Lowe T.M."/>
            <person name="Richardson P."/>
        </authorList>
    </citation>
    <scope>NUCLEOTIDE SEQUENCE [LARGE SCALE GENOMIC DNA]</scope>
    <source>
        <strain evidence="12">JCM 11548</strain>
    </source>
</reference>
<evidence type="ECO:0000256" key="7">
    <source>
        <dbReference type="ARBA" id="ARBA00023136"/>
    </source>
</evidence>
<comment type="function">
    <text evidence="8">Component of the A-type ATP synthase that produces ATP from ADP in the presence of a proton gradient across the membrane.</text>
</comment>
<dbReference type="HOGENOM" id="CLU_020397_0_0_2"/>
<keyword evidence="6 10" id="KW-0406">Ion transport</keyword>
<keyword evidence="5 10" id="KW-1133">Transmembrane helix</keyword>
<feature type="transmembrane region" description="Helical" evidence="10">
    <location>
        <begin position="593"/>
        <end position="615"/>
    </location>
</feature>
<evidence type="ECO:0000256" key="8">
    <source>
        <dbReference type="ARBA" id="ARBA00059506"/>
    </source>
</evidence>
<evidence type="ECO:0000256" key="2">
    <source>
        <dbReference type="ARBA" id="ARBA00009904"/>
    </source>
</evidence>
<gene>
    <name evidence="12" type="ordered locus">Pcal_0549</name>
</gene>
<dbReference type="OrthoDB" id="85892at2157"/>
<dbReference type="GO" id="GO:0007035">
    <property type="term" value="P:vacuolar acidification"/>
    <property type="evidence" value="ECO:0007669"/>
    <property type="project" value="TreeGrafter"/>
</dbReference>
<comment type="similarity">
    <text evidence="2 10">Belongs to the V-ATPase 116 kDa subunit family.</text>
</comment>
<dbReference type="GeneID" id="4909011"/>
<evidence type="ECO:0000256" key="10">
    <source>
        <dbReference type="RuleBase" id="RU361189"/>
    </source>
</evidence>
<feature type="coiled-coil region" evidence="11">
    <location>
        <begin position="339"/>
        <end position="366"/>
    </location>
</feature>
<dbReference type="GO" id="GO:0033179">
    <property type="term" value="C:proton-transporting V-type ATPase, V0 domain"/>
    <property type="evidence" value="ECO:0007669"/>
    <property type="project" value="InterPro"/>
</dbReference>
<proteinExistence type="inferred from homology"/>